<dbReference type="InterPro" id="IPR014017">
    <property type="entry name" value="DNA_helicase_UvrD-like_C"/>
</dbReference>
<evidence type="ECO:0000256" key="2">
    <source>
        <dbReference type="ARBA" id="ARBA00022722"/>
    </source>
</evidence>
<dbReference type="GO" id="GO:0051539">
    <property type="term" value="F:4 iron, 4 sulfur cluster binding"/>
    <property type="evidence" value="ECO:0007669"/>
    <property type="project" value="UniProtKB-KW"/>
</dbReference>
<comment type="cofactor">
    <cofactor evidence="14">
        <name>[4Fe-4S] cluster</name>
        <dbReference type="ChEBI" id="CHEBI:49883"/>
    </cofactor>
    <text evidence="14">Binds 1 [4Fe-4S] cluster.</text>
</comment>
<dbReference type="GO" id="GO:0004386">
    <property type="term" value="F:helicase activity"/>
    <property type="evidence" value="ECO:0007669"/>
    <property type="project" value="UniProtKB-KW"/>
</dbReference>
<keyword evidence="1 14" id="KW-0004">4Fe-4S</keyword>
<evidence type="ECO:0000256" key="12">
    <source>
        <dbReference type="ARBA" id="ARBA00023125"/>
    </source>
</evidence>
<dbReference type="Gene3D" id="3.40.50.300">
    <property type="entry name" value="P-loop containing nucleotide triphosphate hydrolases"/>
    <property type="match status" value="4"/>
</dbReference>
<evidence type="ECO:0000256" key="3">
    <source>
        <dbReference type="ARBA" id="ARBA00022723"/>
    </source>
</evidence>
<feature type="binding site" evidence="14">
    <location>
        <position position="1124"/>
    </location>
    <ligand>
        <name>[4Fe-4S] cluster</name>
        <dbReference type="ChEBI" id="CHEBI:49883"/>
    </ligand>
</feature>
<gene>
    <name evidence="14" type="primary">addB</name>
    <name evidence="16" type="ORF">AMD00_14610</name>
</gene>
<accession>A0A0M0LEU9</accession>
<comment type="cofactor">
    <cofactor evidence="14">
        <name>Mg(2+)</name>
        <dbReference type="ChEBI" id="CHEBI:18420"/>
    </cofactor>
</comment>
<keyword evidence="4 14" id="KW-0547">Nucleotide-binding</keyword>
<dbReference type="InterPro" id="IPR038726">
    <property type="entry name" value="PDDEXK_AddAB-type"/>
</dbReference>
<dbReference type="GO" id="GO:0008409">
    <property type="term" value="F:5'-3' exonuclease activity"/>
    <property type="evidence" value="ECO:0007669"/>
    <property type="project" value="UniProtKB-UniRule"/>
</dbReference>
<feature type="binding site" evidence="14">
    <location>
        <position position="801"/>
    </location>
    <ligand>
        <name>[4Fe-4S] cluster</name>
        <dbReference type="ChEBI" id="CHEBI:49883"/>
    </ligand>
</feature>
<keyword evidence="7 14" id="KW-0347">Helicase</keyword>
<evidence type="ECO:0000256" key="6">
    <source>
        <dbReference type="ARBA" id="ARBA00022801"/>
    </source>
</evidence>
<evidence type="ECO:0000256" key="7">
    <source>
        <dbReference type="ARBA" id="ARBA00022806"/>
    </source>
</evidence>
<evidence type="ECO:0000256" key="1">
    <source>
        <dbReference type="ARBA" id="ARBA00022485"/>
    </source>
</evidence>
<evidence type="ECO:0000256" key="9">
    <source>
        <dbReference type="ARBA" id="ARBA00022840"/>
    </source>
</evidence>
<comment type="similarity">
    <text evidence="14">Belongs to the helicase family. AddB/RexB type 1 subfamily.</text>
</comment>
<evidence type="ECO:0000256" key="8">
    <source>
        <dbReference type="ARBA" id="ARBA00022839"/>
    </source>
</evidence>
<dbReference type="SUPFAM" id="SSF52540">
    <property type="entry name" value="P-loop containing nucleoside triphosphate hydrolases"/>
    <property type="match status" value="1"/>
</dbReference>
<dbReference type="InterPro" id="IPR027417">
    <property type="entry name" value="P-loop_NTPase"/>
</dbReference>
<dbReference type="EMBL" id="LILB01000005">
    <property type="protein sequence ID" value="KOO49574.1"/>
    <property type="molecule type" value="Genomic_DNA"/>
</dbReference>
<evidence type="ECO:0000313" key="17">
    <source>
        <dbReference type="Proteomes" id="UP000036867"/>
    </source>
</evidence>
<comment type="caution">
    <text evidence="16">The sequence shown here is derived from an EMBL/GenBank/DDBJ whole genome shotgun (WGS) entry which is preliminary data.</text>
</comment>
<reference evidence="17" key="1">
    <citation type="submission" date="2015-08" db="EMBL/GenBank/DDBJ databases">
        <title>Fjat-10028 dsm 16317.</title>
        <authorList>
            <person name="Liu B."/>
            <person name="Wang J."/>
            <person name="Zhu Y."/>
            <person name="Liu G."/>
            <person name="Chen Q."/>
            <person name="Chen Z."/>
            <person name="Lan J."/>
            <person name="Che J."/>
            <person name="Ge C."/>
            <person name="Shi H."/>
            <person name="Pan Z."/>
            <person name="Liu X."/>
        </authorList>
    </citation>
    <scope>NUCLEOTIDE SEQUENCE [LARGE SCALE GENOMIC DNA]</scope>
    <source>
        <strain evidence="17">DSM 16317</strain>
    </source>
</reference>
<comment type="function">
    <text evidence="14">The heterodimer acts as both an ATP-dependent DNA helicase and an ATP-dependent, dual-direction single-stranded exonuclease. Recognizes the chi site generating a DNA molecule suitable for the initiation of homologous recombination. The AddB subunit has 5' -&gt; 3' nuclease activity but not helicase activity.</text>
</comment>
<dbReference type="STRING" id="263475.AMD00_14610"/>
<feature type="binding site" evidence="14">
    <location>
        <position position="1133"/>
    </location>
    <ligand>
        <name>[4Fe-4S] cluster</name>
        <dbReference type="ChEBI" id="CHEBI:49883"/>
    </ligand>
</feature>
<dbReference type="AlphaFoldDB" id="A0A0M0LEU9"/>
<name>A0A0M0LEU9_9BACL</name>
<dbReference type="OrthoDB" id="9758506at2"/>
<dbReference type="Pfam" id="PF12705">
    <property type="entry name" value="PDDEXK_1"/>
    <property type="match status" value="1"/>
</dbReference>
<feature type="binding site" evidence="14">
    <location>
        <position position="1127"/>
    </location>
    <ligand>
        <name>[4Fe-4S] cluster</name>
        <dbReference type="ChEBI" id="CHEBI:49883"/>
    </ligand>
</feature>
<comment type="subunit">
    <text evidence="14">Heterodimer of AddA and AddB.</text>
</comment>
<keyword evidence="13 14" id="KW-0234">DNA repair</keyword>
<dbReference type="NCBIfam" id="TIGR02773">
    <property type="entry name" value="addB_Gpos"/>
    <property type="match status" value="1"/>
</dbReference>
<dbReference type="GO" id="GO:0046872">
    <property type="term" value="F:metal ion binding"/>
    <property type="evidence" value="ECO:0007669"/>
    <property type="project" value="UniProtKB-KW"/>
</dbReference>
<dbReference type="PROSITE" id="PS51217">
    <property type="entry name" value="UVRD_HELICASE_CTER"/>
    <property type="match status" value="1"/>
</dbReference>
<evidence type="ECO:0000256" key="4">
    <source>
        <dbReference type="ARBA" id="ARBA00022741"/>
    </source>
</evidence>
<keyword evidence="3 14" id="KW-0479">Metal-binding</keyword>
<keyword evidence="5 14" id="KW-0227">DNA damage</keyword>
<dbReference type="PANTHER" id="PTHR30591:SF1">
    <property type="entry name" value="RECBCD ENZYME SUBUNIT RECC"/>
    <property type="match status" value="1"/>
</dbReference>
<dbReference type="InterPro" id="IPR014140">
    <property type="entry name" value="DNA_helicase_suAddB"/>
</dbReference>
<dbReference type="RefSeq" id="WP_053417740.1">
    <property type="nucleotide sequence ID" value="NZ_LILB01000005.1"/>
</dbReference>
<evidence type="ECO:0000256" key="5">
    <source>
        <dbReference type="ARBA" id="ARBA00022763"/>
    </source>
</evidence>
<evidence type="ECO:0000256" key="13">
    <source>
        <dbReference type="ARBA" id="ARBA00023204"/>
    </source>
</evidence>
<keyword evidence="9 14" id="KW-0067">ATP-binding</keyword>
<dbReference type="GO" id="GO:0005524">
    <property type="term" value="F:ATP binding"/>
    <property type="evidence" value="ECO:0007669"/>
    <property type="project" value="UniProtKB-UniRule"/>
</dbReference>
<comment type="miscellaneous">
    <text evidence="14">Despite having conserved helicase domains, this subunit does not have helicase activity.</text>
</comment>
<dbReference type="PANTHER" id="PTHR30591">
    <property type="entry name" value="RECBCD ENZYME SUBUNIT RECC"/>
    <property type="match status" value="1"/>
</dbReference>
<dbReference type="Gene3D" id="3.90.320.10">
    <property type="match status" value="1"/>
</dbReference>
<keyword evidence="11 14" id="KW-0411">Iron-sulfur</keyword>
<protein>
    <recommendedName>
        <fullName evidence="14">ATP-dependent helicase/deoxyribonuclease subunit B</fullName>
        <ecNumber evidence="14">3.1.-.-</ecNumber>
    </recommendedName>
    <alternativeName>
        <fullName evidence="14">ATP-dependent helicase/nuclease subunit AddB</fullName>
    </alternativeName>
</protein>
<dbReference type="Pfam" id="PF21445">
    <property type="entry name" value="ADDB_N"/>
    <property type="match status" value="1"/>
</dbReference>
<feature type="domain" description="UvrD-like helicase C-terminal" evidence="15">
    <location>
        <begin position="276"/>
        <end position="584"/>
    </location>
</feature>
<sequence length="1180" mass="135852">MSLRIVSGRSGSGKSTLIHHEIVDIIKEQPIGAPIFLLVPDQMSFSSEYDLTHRYGVSGLIRAQVTTFKRLAWRVLQETGGISRQEINGFGYRMLIKRLLEDNKEQFSLFRQAAGKRGFTDEMETLLKEFNRYSLDSKTLELLLSDFEGMNAPQTLRDKAHDLQLLLSALEERLGTTYIDSEGYFPLLTAQLKDSDIIQSADIYIDGFTAFTTREFELVQELLKVARRVTIVLPMESDADADDEQALFYQSARTSVRLKELAFEEGIEVEPTVHCQTTFRFQNNDLKCIEEKFDSRSHEEATCNSSDDFEVIEAVNRRAEVHAIARKIREFMQNDAIRYREMAILYRQADVYDPLFATIFPQYDIPVFVSQKKPMLHHPLIELSRSALEAIQSDWKYEPIFRAVKTDLFFPVDADLQVWRERADRLENFVISQGIYSERWFDENRWLYKKYRGLEFLTKNQTDEERAFQQEIEAARSKVREPLKELENQLASCKTGRDIATALFKFIENLEVYEKLQALKDKEIDKGQLLAASEHEQAWNQWVDVLDQFVMMFGEQEMTLEEALHTLEEGFDTLEFSRIPPSLDQVTIATADLSRLTNMKAVFVIGMNEGVYPQRMDHEGLLSDAEREWFMQLGMELAPTSKTRLLEESFITYRALTMASEKLVVSYAIADEESKALLPSLYVKKLQQLIPNAPFTRALIDPTEALSELSNLPYINHPNTSLAYLMMQLRQVEHGKELTPEWRALQAYYEEDPYWSDILERLMRPLKVLNKAEQLTPDITDALYGSTLTSSVSRIEKFYGCPFSHFSTYGLRLEERPEYRLETPTIGDLFHAALKWISEETHEKNLKWGQLTHEQCADLAKRAVDKISPLLYHQILMSTSRYRYIQRKLTLIVQRTMLSLSQHARVSNFKPIALEAAFGPGEPLPPLMIKLDGGKKMQMRGRIDRVDATTINDKPYIRVVDYKSSAKKLDLNDVYYGLSLQMLTYLDVAVENSEAWLPLHSEAGGVLYIHVHNPMLKPHDNLDGQQAEMERLKEFKMKGLLLDDRETLIDMDEALEEGGHSQVVPVYVGKKDGTVSPKMSSVISTQDMGHLRNFVRHKHQQAGEGILAGHTDISPYRMKTRTACEYCSFKSVCQFDTTDANQHYRYLQPIGKKEDVIEQIRKETKADEGNSFEAGDSNLD</sequence>
<keyword evidence="2 14" id="KW-0540">Nuclease</keyword>
<keyword evidence="8 14" id="KW-0269">Exonuclease</keyword>
<keyword evidence="12 14" id="KW-0238">DNA-binding</keyword>
<dbReference type="PATRIC" id="fig|263475.3.peg.4191"/>
<dbReference type="GO" id="GO:0000724">
    <property type="term" value="P:double-strand break repair via homologous recombination"/>
    <property type="evidence" value="ECO:0007669"/>
    <property type="project" value="UniProtKB-UniRule"/>
</dbReference>
<evidence type="ECO:0000256" key="10">
    <source>
        <dbReference type="ARBA" id="ARBA00023004"/>
    </source>
</evidence>
<evidence type="ECO:0000313" key="16">
    <source>
        <dbReference type="EMBL" id="KOO49574.1"/>
    </source>
</evidence>
<evidence type="ECO:0000256" key="14">
    <source>
        <dbReference type="HAMAP-Rule" id="MF_01452"/>
    </source>
</evidence>
<dbReference type="Gene3D" id="6.10.140.1030">
    <property type="match status" value="1"/>
</dbReference>
<dbReference type="GO" id="GO:0003690">
    <property type="term" value="F:double-stranded DNA binding"/>
    <property type="evidence" value="ECO:0007669"/>
    <property type="project" value="UniProtKB-UniRule"/>
</dbReference>
<keyword evidence="10 14" id="KW-0408">Iron</keyword>
<dbReference type="GeneID" id="301137330"/>
<dbReference type="EC" id="3.1.-.-" evidence="14"/>
<keyword evidence="17" id="KW-1185">Reference proteome</keyword>
<keyword evidence="6 14" id="KW-0378">Hydrolase</keyword>
<dbReference type="InterPro" id="IPR049035">
    <property type="entry name" value="ADDB_N"/>
</dbReference>
<dbReference type="HAMAP" id="MF_01452">
    <property type="entry name" value="AddB_type1"/>
    <property type="match status" value="1"/>
</dbReference>
<dbReference type="InterPro" id="IPR011604">
    <property type="entry name" value="PDDEXK-like_dom_sf"/>
</dbReference>
<dbReference type="Proteomes" id="UP000036867">
    <property type="component" value="Unassembled WGS sequence"/>
</dbReference>
<proteinExistence type="inferred from homology"/>
<evidence type="ECO:0000259" key="15">
    <source>
        <dbReference type="PROSITE" id="PS51217"/>
    </source>
</evidence>
<evidence type="ECO:0000256" key="11">
    <source>
        <dbReference type="ARBA" id="ARBA00023014"/>
    </source>
</evidence>
<organism evidence="16 17">
    <name type="scientific">Viridibacillus arvi</name>
    <dbReference type="NCBI Taxonomy" id="263475"/>
    <lineage>
        <taxon>Bacteria</taxon>
        <taxon>Bacillati</taxon>
        <taxon>Bacillota</taxon>
        <taxon>Bacilli</taxon>
        <taxon>Bacillales</taxon>
        <taxon>Caryophanaceae</taxon>
        <taxon>Viridibacillus</taxon>
    </lineage>
</organism>